<dbReference type="EMBL" id="JAIWYP010000004">
    <property type="protein sequence ID" value="KAH3835026.1"/>
    <property type="molecule type" value="Genomic_DNA"/>
</dbReference>
<reference evidence="7" key="2">
    <citation type="submission" date="2020-11" db="EMBL/GenBank/DDBJ databases">
        <authorList>
            <person name="McCartney M.A."/>
            <person name="Auch B."/>
            <person name="Kono T."/>
            <person name="Mallez S."/>
            <person name="Becker A."/>
            <person name="Gohl D.M."/>
            <person name="Silverstein K.A.T."/>
            <person name="Koren S."/>
            <person name="Bechman K.B."/>
            <person name="Herman A."/>
            <person name="Abrahante J.E."/>
            <person name="Garbe J."/>
        </authorList>
    </citation>
    <scope>NUCLEOTIDE SEQUENCE</scope>
    <source>
        <strain evidence="7">Duluth1</strain>
        <tissue evidence="7">Whole animal</tissue>
    </source>
</reference>
<evidence type="ECO:0000256" key="2">
    <source>
        <dbReference type="ARBA" id="ARBA00023015"/>
    </source>
</evidence>
<gene>
    <name evidence="7" type="ORF">DPMN_108364</name>
</gene>
<dbReference type="InterPro" id="IPR039460">
    <property type="entry name" value="SUPT7L/Spt7"/>
</dbReference>
<dbReference type="AlphaFoldDB" id="A0A9D4K8L8"/>
<comment type="caution">
    <text evidence="7">The sequence shown here is derived from an EMBL/GenBank/DDBJ whole genome shotgun (WGS) entry which is preliminary data.</text>
</comment>
<keyword evidence="4" id="KW-0539">Nucleus</keyword>
<keyword evidence="8" id="KW-1185">Reference proteome</keyword>
<dbReference type="PANTHER" id="PTHR28598">
    <property type="entry name" value="STAGA COMPLEX 65 SUBUNIT GAMMA"/>
    <property type="match status" value="1"/>
</dbReference>
<dbReference type="CDD" id="cd06847">
    <property type="entry name" value="HFD_SUPT7L"/>
    <property type="match status" value="1"/>
</dbReference>
<dbReference type="GO" id="GO:0000124">
    <property type="term" value="C:SAGA complex"/>
    <property type="evidence" value="ECO:0007669"/>
    <property type="project" value="InterPro"/>
</dbReference>
<dbReference type="OrthoDB" id="6021257at2759"/>
<organism evidence="7 8">
    <name type="scientific">Dreissena polymorpha</name>
    <name type="common">Zebra mussel</name>
    <name type="synonym">Mytilus polymorpha</name>
    <dbReference type="NCBI Taxonomy" id="45954"/>
    <lineage>
        <taxon>Eukaryota</taxon>
        <taxon>Metazoa</taxon>
        <taxon>Spiralia</taxon>
        <taxon>Lophotrochozoa</taxon>
        <taxon>Mollusca</taxon>
        <taxon>Bivalvia</taxon>
        <taxon>Autobranchia</taxon>
        <taxon>Heteroconchia</taxon>
        <taxon>Euheterodonta</taxon>
        <taxon>Imparidentia</taxon>
        <taxon>Neoheterodontei</taxon>
        <taxon>Myida</taxon>
        <taxon>Dreissenoidea</taxon>
        <taxon>Dreissenidae</taxon>
        <taxon>Dreissena</taxon>
    </lineage>
</organism>
<dbReference type="Pfam" id="PF07524">
    <property type="entry name" value="Bromo_TP"/>
    <property type="match status" value="1"/>
</dbReference>
<dbReference type="GO" id="GO:0003713">
    <property type="term" value="F:transcription coactivator activity"/>
    <property type="evidence" value="ECO:0007669"/>
    <property type="project" value="TreeGrafter"/>
</dbReference>
<name>A0A9D4K8L8_DREPO</name>
<evidence type="ECO:0000256" key="3">
    <source>
        <dbReference type="ARBA" id="ARBA00023163"/>
    </source>
</evidence>
<evidence type="ECO:0000256" key="4">
    <source>
        <dbReference type="ARBA" id="ARBA00023242"/>
    </source>
</evidence>
<dbReference type="GO" id="GO:0005634">
    <property type="term" value="C:nucleus"/>
    <property type="evidence" value="ECO:0007669"/>
    <property type="project" value="UniProtKB-SubCell"/>
</dbReference>
<dbReference type="Proteomes" id="UP000828390">
    <property type="component" value="Unassembled WGS sequence"/>
</dbReference>
<dbReference type="GO" id="GO:0046982">
    <property type="term" value="F:protein heterodimerization activity"/>
    <property type="evidence" value="ECO:0007669"/>
    <property type="project" value="InterPro"/>
</dbReference>
<proteinExistence type="predicted"/>
<accession>A0A9D4K8L8</accession>
<evidence type="ECO:0000256" key="1">
    <source>
        <dbReference type="ARBA" id="ARBA00004123"/>
    </source>
</evidence>
<feature type="compositionally biased region" description="Polar residues" evidence="5">
    <location>
        <begin position="363"/>
        <end position="386"/>
    </location>
</feature>
<keyword evidence="2" id="KW-0805">Transcription regulation</keyword>
<sequence length="386" mass="43125">MTSHWGEYPAPDGDCGLTALDTVTSMRPLELEGPRLHQPSKRHYPPSNEAQTQFGMDPRVVHTIQLLQHARILRQLINNIQSSQQEKCVDFKVSYQDAPALPTFTGDDPPANKTQSPLAFVAQHTDNAGVRVMGEAPLEVDSVTCRSLLRKSVAAILAHTGYDVCGESVLETLTDVTSEFYLQLTRHMRAAADNLALHDASGFPDILEQVLQELGLGSVCGLHEFYEQRVVRYQRHMQDVCRQLVTQYDKLKEPILQQQQQQQPDTLSVIRIKEEPSEIHFPELDEIDEANNGEHLLNLNDLGGFEITVEHESASGLTTEVESKWSAVKSETNENKMTGYEPMEEEERVVKSVASSEQDEAGTDSQSVNVSDIMSPTANFNKTKKK</sequence>
<dbReference type="InterPro" id="IPR009072">
    <property type="entry name" value="Histone-fold"/>
</dbReference>
<comment type="subcellular location">
    <subcellularLocation>
        <location evidence="1">Nucleus</location>
    </subcellularLocation>
</comment>
<feature type="region of interest" description="Disordered" evidence="5">
    <location>
        <begin position="33"/>
        <end position="53"/>
    </location>
</feature>
<reference evidence="7" key="1">
    <citation type="journal article" date="2019" name="bioRxiv">
        <title>The Genome of the Zebra Mussel, Dreissena polymorpha: A Resource for Invasive Species Research.</title>
        <authorList>
            <person name="McCartney M.A."/>
            <person name="Auch B."/>
            <person name="Kono T."/>
            <person name="Mallez S."/>
            <person name="Zhang Y."/>
            <person name="Obille A."/>
            <person name="Becker A."/>
            <person name="Abrahante J.E."/>
            <person name="Garbe J."/>
            <person name="Badalamenti J.P."/>
            <person name="Herman A."/>
            <person name="Mangelson H."/>
            <person name="Liachko I."/>
            <person name="Sullivan S."/>
            <person name="Sone E.D."/>
            <person name="Koren S."/>
            <person name="Silverstein K.A.T."/>
            <person name="Beckman K.B."/>
            <person name="Gohl D.M."/>
        </authorList>
    </citation>
    <scope>NUCLEOTIDE SEQUENCE</scope>
    <source>
        <strain evidence="7">Duluth1</strain>
        <tissue evidence="7">Whole animal</tissue>
    </source>
</reference>
<evidence type="ECO:0000259" key="6">
    <source>
        <dbReference type="SMART" id="SM00576"/>
    </source>
</evidence>
<evidence type="ECO:0000256" key="5">
    <source>
        <dbReference type="SAM" id="MobiDB-lite"/>
    </source>
</evidence>
<evidence type="ECO:0000313" key="7">
    <source>
        <dbReference type="EMBL" id="KAH3835026.1"/>
    </source>
</evidence>
<evidence type="ECO:0000313" key="8">
    <source>
        <dbReference type="Proteomes" id="UP000828390"/>
    </source>
</evidence>
<dbReference type="InterPro" id="IPR006565">
    <property type="entry name" value="BTP"/>
</dbReference>
<keyword evidence="3" id="KW-0804">Transcription</keyword>
<dbReference type="PANTHER" id="PTHR28598:SF1">
    <property type="entry name" value="STAGA COMPLEX 65 SUBUNIT GAMMA"/>
    <property type="match status" value="1"/>
</dbReference>
<dbReference type="Gene3D" id="1.10.20.10">
    <property type="entry name" value="Histone, subunit A"/>
    <property type="match status" value="1"/>
</dbReference>
<feature type="region of interest" description="Disordered" evidence="5">
    <location>
        <begin position="325"/>
        <end position="386"/>
    </location>
</feature>
<dbReference type="SMART" id="SM00576">
    <property type="entry name" value="BTP"/>
    <property type="match status" value="1"/>
</dbReference>
<protein>
    <recommendedName>
        <fullName evidence="6">Bromodomain associated domain-containing protein</fullName>
    </recommendedName>
</protein>
<feature type="domain" description="Bromodomain associated" evidence="6">
    <location>
        <begin position="142"/>
        <end position="221"/>
    </location>
</feature>